<dbReference type="Pfam" id="PF00126">
    <property type="entry name" value="HTH_1"/>
    <property type="match status" value="1"/>
</dbReference>
<evidence type="ECO:0000313" key="7">
    <source>
        <dbReference type="Proteomes" id="UP001597380"/>
    </source>
</evidence>
<keyword evidence="2" id="KW-0805">Transcription regulation</keyword>
<dbReference type="InterPro" id="IPR036390">
    <property type="entry name" value="WH_DNA-bd_sf"/>
</dbReference>
<keyword evidence="7" id="KW-1185">Reference proteome</keyword>
<dbReference type="InterPro" id="IPR005119">
    <property type="entry name" value="LysR_subst-bd"/>
</dbReference>
<gene>
    <name evidence="6" type="ORF">ACFSJ3_15455</name>
</gene>
<dbReference type="RefSeq" id="WP_345340557.1">
    <property type="nucleotide sequence ID" value="NZ_BAABLI010000015.1"/>
</dbReference>
<keyword evidence="4" id="KW-0804">Transcription</keyword>
<feature type="domain" description="HTH lysR-type" evidence="5">
    <location>
        <begin position="8"/>
        <end position="61"/>
    </location>
</feature>
<organism evidence="6 7">
    <name type="scientific">Corallincola platygyrae</name>
    <dbReference type="NCBI Taxonomy" id="1193278"/>
    <lineage>
        <taxon>Bacteria</taxon>
        <taxon>Pseudomonadati</taxon>
        <taxon>Pseudomonadota</taxon>
        <taxon>Gammaproteobacteria</taxon>
        <taxon>Alteromonadales</taxon>
        <taxon>Psychromonadaceae</taxon>
        <taxon>Corallincola</taxon>
    </lineage>
</organism>
<evidence type="ECO:0000313" key="6">
    <source>
        <dbReference type="EMBL" id="MFD2097394.1"/>
    </source>
</evidence>
<dbReference type="EMBL" id="JBHUHT010000017">
    <property type="protein sequence ID" value="MFD2097394.1"/>
    <property type="molecule type" value="Genomic_DNA"/>
</dbReference>
<dbReference type="Pfam" id="PF03466">
    <property type="entry name" value="LysR_substrate"/>
    <property type="match status" value="1"/>
</dbReference>
<proteinExistence type="inferred from homology"/>
<reference evidence="7" key="1">
    <citation type="journal article" date="2019" name="Int. J. Syst. Evol. Microbiol.">
        <title>The Global Catalogue of Microorganisms (GCM) 10K type strain sequencing project: providing services to taxonomists for standard genome sequencing and annotation.</title>
        <authorList>
            <consortium name="The Broad Institute Genomics Platform"/>
            <consortium name="The Broad Institute Genome Sequencing Center for Infectious Disease"/>
            <person name="Wu L."/>
            <person name="Ma J."/>
        </authorList>
    </citation>
    <scope>NUCLEOTIDE SEQUENCE [LARGE SCALE GENOMIC DNA]</scope>
    <source>
        <strain evidence="7">CGMCC 1.10992</strain>
    </source>
</reference>
<sequence>MIMVNPVWLRTYVALLDSGSFTQAADLLAMTQPGVSHHMRKLEEYYGTPLLNRYGKRFEPTLPGTRLYRYAKRLFDDHSNLLNNLNDDHPSKGCCRLASPGSFGLMFYPFLLAQQKQAPDLNIDFRFAPNETIKKMVLNGEIDAGFVTKYEECEQLNYRQFGQERLHLLVPENHREEGFAALDRLGLINHPDGEYHTNLLMRANFADSYPGFEKLKQSGFSNQISMLLMPVAEGLGYTVLPENAYLASCQQARVRSYPLSQPIVESVYLVTKRHATLPVRYQHLFERYRLQSSAESTANSELQ</sequence>
<dbReference type="SUPFAM" id="SSF46785">
    <property type="entry name" value="Winged helix' DNA-binding domain"/>
    <property type="match status" value="1"/>
</dbReference>
<dbReference type="Proteomes" id="UP001597380">
    <property type="component" value="Unassembled WGS sequence"/>
</dbReference>
<evidence type="ECO:0000259" key="5">
    <source>
        <dbReference type="PROSITE" id="PS50931"/>
    </source>
</evidence>
<evidence type="ECO:0000256" key="3">
    <source>
        <dbReference type="ARBA" id="ARBA00023125"/>
    </source>
</evidence>
<name>A0ABW4XRC7_9GAMM</name>
<dbReference type="SUPFAM" id="SSF53850">
    <property type="entry name" value="Periplasmic binding protein-like II"/>
    <property type="match status" value="1"/>
</dbReference>
<comment type="caution">
    <text evidence="6">The sequence shown here is derived from an EMBL/GenBank/DDBJ whole genome shotgun (WGS) entry which is preliminary data.</text>
</comment>
<dbReference type="PANTHER" id="PTHR30126">
    <property type="entry name" value="HTH-TYPE TRANSCRIPTIONAL REGULATOR"/>
    <property type="match status" value="1"/>
</dbReference>
<dbReference type="InterPro" id="IPR036388">
    <property type="entry name" value="WH-like_DNA-bd_sf"/>
</dbReference>
<dbReference type="InterPro" id="IPR000847">
    <property type="entry name" value="LysR_HTH_N"/>
</dbReference>
<dbReference type="Gene3D" id="3.40.190.10">
    <property type="entry name" value="Periplasmic binding protein-like II"/>
    <property type="match status" value="2"/>
</dbReference>
<comment type="similarity">
    <text evidence="1">Belongs to the LysR transcriptional regulatory family.</text>
</comment>
<dbReference type="PROSITE" id="PS50931">
    <property type="entry name" value="HTH_LYSR"/>
    <property type="match status" value="1"/>
</dbReference>
<protein>
    <submittedName>
        <fullName evidence="6">LysR family transcriptional regulator</fullName>
    </submittedName>
</protein>
<dbReference type="Gene3D" id="1.10.10.10">
    <property type="entry name" value="Winged helix-like DNA-binding domain superfamily/Winged helix DNA-binding domain"/>
    <property type="match status" value="1"/>
</dbReference>
<evidence type="ECO:0000256" key="1">
    <source>
        <dbReference type="ARBA" id="ARBA00009437"/>
    </source>
</evidence>
<keyword evidence="3" id="KW-0238">DNA-binding</keyword>
<dbReference type="PANTHER" id="PTHR30126:SF99">
    <property type="entry name" value="TRANSCRIPTIONAL REGULATOR LYSR FAMILY"/>
    <property type="match status" value="1"/>
</dbReference>
<accession>A0ABW4XRC7</accession>
<evidence type="ECO:0000256" key="4">
    <source>
        <dbReference type="ARBA" id="ARBA00023163"/>
    </source>
</evidence>
<dbReference type="PRINTS" id="PR00039">
    <property type="entry name" value="HTHLYSR"/>
</dbReference>
<dbReference type="CDD" id="cd05466">
    <property type="entry name" value="PBP2_LTTR_substrate"/>
    <property type="match status" value="1"/>
</dbReference>
<evidence type="ECO:0000256" key="2">
    <source>
        <dbReference type="ARBA" id="ARBA00023015"/>
    </source>
</evidence>